<dbReference type="PANTHER" id="PTHR34755:SF3">
    <property type="entry name" value="SERINE_ARGININE REPETITIVE MATRIX PROTEIN 2"/>
    <property type="match status" value="1"/>
</dbReference>
<keyword evidence="2" id="KW-0732">Signal</keyword>
<name>A0ABP0CYC1_9PEZI</name>
<dbReference type="SMART" id="SM00321">
    <property type="entry name" value="WSC"/>
    <property type="match status" value="1"/>
</dbReference>
<protein>
    <recommendedName>
        <fullName evidence="3">WSC domain-containing protein</fullName>
    </recommendedName>
</protein>
<feature type="region of interest" description="Disordered" evidence="1">
    <location>
        <begin position="450"/>
        <end position="491"/>
    </location>
</feature>
<feature type="signal peptide" evidence="2">
    <location>
        <begin position="1"/>
        <end position="24"/>
    </location>
</feature>
<accession>A0ABP0CYC1</accession>
<evidence type="ECO:0000256" key="2">
    <source>
        <dbReference type="SAM" id="SignalP"/>
    </source>
</evidence>
<keyword evidence="5" id="KW-1185">Reference proteome</keyword>
<feature type="compositionally biased region" description="Low complexity" evidence="1">
    <location>
        <begin position="451"/>
        <end position="491"/>
    </location>
</feature>
<dbReference type="InterPro" id="IPR002889">
    <property type="entry name" value="WSC_carb-bd"/>
</dbReference>
<reference evidence="4 5" key="1">
    <citation type="submission" date="2024-01" db="EMBL/GenBank/DDBJ databases">
        <authorList>
            <person name="Allen C."/>
            <person name="Tagirdzhanova G."/>
        </authorList>
    </citation>
    <scope>NUCLEOTIDE SEQUENCE [LARGE SCALE GENOMIC DNA]</scope>
</reference>
<dbReference type="Pfam" id="PF01822">
    <property type="entry name" value="WSC"/>
    <property type="match status" value="1"/>
</dbReference>
<evidence type="ECO:0000256" key="1">
    <source>
        <dbReference type="SAM" id="MobiDB-lite"/>
    </source>
</evidence>
<evidence type="ECO:0000259" key="3">
    <source>
        <dbReference type="PROSITE" id="PS51212"/>
    </source>
</evidence>
<dbReference type="Proteomes" id="UP001642482">
    <property type="component" value="Unassembled WGS sequence"/>
</dbReference>
<feature type="chain" id="PRO_5045708636" description="WSC domain-containing protein" evidence="2">
    <location>
        <begin position="25"/>
        <end position="623"/>
    </location>
</feature>
<comment type="caution">
    <text evidence="4">The sequence shown here is derived from an EMBL/GenBank/DDBJ whole genome shotgun (WGS) entry which is preliminary data.</text>
</comment>
<organism evidence="4 5">
    <name type="scientific">Sporothrix eucalyptigena</name>
    <dbReference type="NCBI Taxonomy" id="1812306"/>
    <lineage>
        <taxon>Eukaryota</taxon>
        <taxon>Fungi</taxon>
        <taxon>Dikarya</taxon>
        <taxon>Ascomycota</taxon>
        <taxon>Pezizomycotina</taxon>
        <taxon>Sordariomycetes</taxon>
        <taxon>Sordariomycetidae</taxon>
        <taxon>Ophiostomatales</taxon>
        <taxon>Ophiostomataceae</taxon>
        <taxon>Sporothrix</taxon>
    </lineage>
</organism>
<dbReference type="EMBL" id="CAWUHD010000160">
    <property type="protein sequence ID" value="CAK7236281.1"/>
    <property type="molecule type" value="Genomic_DNA"/>
</dbReference>
<sequence length="623" mass="64292">MAKKMMLATALAGLALPLIRQVKAHGYYGGDEHAACGDDYLFRYIGCYDADLINGDDSTFILSIGTYNPADPQFNYVNPFPGYVSNTNYNDTVTPPQASPPSAATSTSCTEPCDGDSTQTCGGSLIGSNTVGAAQVYGDPSFADPLSLQSYPPGYLDSYYKYLGCYYKSNFGPQDALENGVIESCQTTYTDCASHCSDYGYSLAAVEYSPSGSSASLCTADCDPSTEKCCGSDSFYPVYINSELTGCYQPQIPGYGDLDGLTLTGYTCAADPAADLIGGPKVVPAGSTYYDDKDFIETVVPNHPVNVPSSDDAPYDEYYIMGCYSALMVSTIFSDGVQATSEVQNGLHYCAEQCGASSYSYFAVGGGGVDCYCGNTLANGATPRNMASCNNPCSGNPSQNCGGAIGPGPGFSIPVVYAVADVWENSPVYSSMFTTLVATPLPTYTCTPAPSASSSSSSDSSSSSGSSSSISSSNASSSSASSSASSSSVSSSSSTSALSSASSSAYSSSASSSSSTSLASSSQRSSSASSASLTSSASSASSTSALPRRLAPLPHLPHIHQHPSSSTTTSHARSTLMLPNGLYFLDDLPAPFTAYTCHVVTRSWVPGKTTLLPEASSTPSHQQ</sequence>
<feature type="domain" description="WSC" evidence="3">
    <location>
        <begin position="317"/>
        <end position="420"/>
    </location>
</feature>
<dbReference type="InterPro" id="IPR052109">
    <property type="entry name" value="SRRM_Domain-Containing"/>
</dbReference>
<dbReference type="PANTHER" id="PTHR34755">
    <property type="entry name" value="SERINE/ARGININE REPETITIVE MATRIX PROTEIN 3-RELATED"/>
    <property type="match status" value="1"/>
</dbReference>
<feature type="region of interest" description="Disordered" evidence="1">
    <location>
        <begin position="507"/>
        <end position="546"/>
    </location>
</feature>
<dbReference type="PROSITE" id="PS51212">
    <property type="entry name" value="WSC"/>
    <property type="match status" value="1"/>
</dbReference>
<evidence type="ECO:0000313" key="4">
    <source>
        <dbReference type="EMBL" id="CAK7236281.1"/>
    </source>
</evidence>
<proteinExistence type="predicted"/>
<gene>
    <name evidence="4" type="ORF">SEUCBS140593_009566</name>
</gene>
<evidence type="ECO:0000313" key="5">
    <source>
        <dbReference type="Proteomes" id="UP001642482"/>
    </source>
</evidence>